<feature type="region of interest" description="Disordered" evidence="5">
    <location>
        <begin position="713"/>
        <end position="856"/>
    </location>
</feature>
<dbReference type="GO" id="GO:0008270">
    <property type="term" value="F:zinc ion binding"/>
    <property type="evidence" value="ECO:0007669"/>
    <property type="project" value="UniProtKB-KW"/>
</dbReference>
<dbReference type="GeneID" id="71988052"/>
<evidence type="ECO:0000256" key="5">
    <source>
        <dbReference type="SAM" id="MobiDB-lite"/>
    </source>
</evidence>
<feature type="compositionally biased region" description="Low complexity" evidence="5">
    <location>
        <begin position="182"/>
        <end position="193"/>
    </location>
</feature>
<dbReference type="Gene3D" id="2.170.270.10">
    <property type="entry name" value="SET domain"/>
    <property type="match status" value="1"/>
</dbReference>
<evidence type="ECO:0000256" key="4">
    <source>
        <dbReference type="ARBA" id="ARBA00022853"/>
    </source>
</evidence>
<sequence>MTDTSYPVKAINGPHFAHNALASAYHPLHHQQHYHAPTESSVPEDDGQISCICGYADDDGWTVACDRCDRWQHQSCYYPQYDESRLPDDLEHVCVDCNPDIEVDHLRARQRQRQKREHVEPATNGIKRAPSKSHKKKVKEPGTAQTNGWPVDKLRHDRNSASPRDAAPPPAKRPKTSHRTSDSTTTTTTNATTAVKGHSRKRNVSSVNQRRSVSRSPESPVDLYSEEFLQRYREDEWAVTEANLYNSIAVTNSLSDWVNCSEEDFRAEHHQSKGEVLMRWDGVLDDIPGKAQIDIMDVRDNSVRYDGDFPVWKAVTVVEPVAPGAYIGELKGHVGFKTDYQQDDANRWTQLRHPEPFVFFHQQLPIFVDARNEGTELRYVRRSCNPNARLQILVTEQVNYHFCFMATQQIDPGVEVAVSWDTHDGLPELAARNNLTQQQLEVFSGWVSTALANCGPCACGSSECSMSRFDRRGRLQQDAQQKPLKGKKRKNGQHTAPLDTHTVNSRSGSEARKVDFDDDGTDSRSTSDSVGRGSASRDITPNTHYSTNGQSSGIAELSERERKKLAKEEEIFRKQEEERAGKQAKKKRNSNGSNLNTPSASSSKQFGFPNNNSKYPELSSTRPAAGPSARAPLGRKPKSSRGPGRPPNKVIKRTKPVYVDSATQCDLDSPAPPPRTPKPRTPFVSNRQRLLQMCARNNRAIAASQCARLQAASPAVTADKMELDSPRAESVGPPSSPIPVRSSELSASTRQPEPAVRQDVEMEDVSPTVEDVAESPHAEHGVPLPDADKDDLKQSPPIEPPAPPWPGKAPSVESEVSQGSNKPANMHIDMPPPTHPFSAAGMFATNGTPGSNANSVVQSPASLAGSSAFSPSVQAAVATTPAKKKLSLSDYTRRKAALQPSSSSEARAAEGGSAIDEDVKMEEAAEVAAAI</sequence>
<reference evidence="7" key="2">
    <citation type="journal article" date="2022" name="Microb. Genom.">
        <title>A chromosome-scale genome assembly of the tomato pathogen Cladosporium fulvum reveals a compartmentalized genome architecture and the presence of a dispensable chromosome.</title>
        <authorList>
            <person name="Zaccaron A.Z."/>
            <person name="Chen L.H."/>
            <person name="Samaras A."/>
            <person name="Stergiopoulos I."/>
        </authorList>
    </citation>
    <scope>NUCLEOTIDE SEQUENCE</scope>
    <source>
        <strain evidence="7">Race5_Kim</strain>
    </source>
</reference>
<evidence type="ECO:0000313" key="7">
    <source>
        <dbReference type="EMBL" id="UJO15109.1"/>
    </source>
</evidence>
<feature type="compositionally biased region" description="Pro residues" evidence="5">
    <location>
        <begin position="797"/>
        <end position="807"/>
    </location>
</feature>
<evidence type="ECO:0000259" key="6">
    <source>
        <dbReference type="SMART" id="SM00317"/>
    </source>
</evidence>
<feature type="compositionally biased region" description="Polar residues" evidence="5">
    <location>
        <begin position="814"/>
        <end position="823"/>
    </location>
</feature>
<dbReference type="InterPro" id="IPR019787">
    <property type="entry name" value="Znf_PHD-finger"/>
</dbReference>
<protein>
    <submittedName>
        <fullName evidence="7">SET domain-containing protein 3</fullName>
    </submittedName>
</protein>
<dbReference type="PANTHER" id="PTHR46462">
    <property type="entry name" value="UPSET, ISOFORM A"/>
    <property type="match status" value="1"/>
</dbReference>
<dbReference type="InterPro" id="IPR011011">
    <property type="entry name" value="Znf_FYVE_PHD"/>
</dbReference>
<dbReference type="InterPro" id="IPR013083">
    <property type="entry name" value="Znf_RING/FYVE/PHD"/>
</dbReference>
<feature type="compositionally biased region" description="Pro residues" evidence="5">
    <location>
        <begin position="670"/>
        <end position="680"/>
    </location>
</feature>
<dbReference type="GO" id="GO:0006325">
    <property type="term" value="P:chromatin organization"/>
    <property type="evidence" value="ECO:0007669"/>
    <property type="project" value="UniProtKB-KW"/>
</dbReference>
<feature type="region of interest" description="Disordered" evidence="5">
    <location>
        <begin position="889"/>
        <end position="917"/>
    </location>
</feature>
<feature type="compositionally biased region" description="Low complexity" evidence="5">
    <location>
        <begin position="523"/>
        <end position="534"/>
    </location>
</feature>
<dbReference type="GO" id="GO:0034967">
    <property type="term" value="C:Set3 complex"/>
    <property type="evidence" value="ECO:0007669"/>
    <property type="project" value="TreeGrafter"/>
</dbReference>
<dbReference type="EMBL" id="CP090165">
    <property type="protein sequence ID" value="UJO15109.1"/>
    <property type="molecule type" value="Genomic_DNA"/>
</dbReference>
<dbReference type="InterPro" id="IPR046341">
    <property type="entry name" value="SET_dom_sf"/>
</dbReference>
<keyword evidence="8" id="KW-1185">Reference proteome</keyword>
<evidence type="ECO:0000256" key="3">
    <source>
        <dbReference type="ARBA" id="ARBA00022833"/>
    </source>
</evidence>
<proteinExistence type="predicted"/>
<dbReference type="RefSeq" id="XP_047759475.1">
    <property type="nucleotide sequence ID" value="XM_047907322.1"/>
</dbReference>
<feature type="domain" description="SET" evidence="6">
    <location>
        <begin position="309"/>
        <end position="427"/>
    </location>
</feature>
<dbReference type="Pfam" id="PF00628">
    <property type="entry name" value="PHD"/>
    <property type="match status" value="1"/>
</dbReference>
<dbReference type="Pfam" id="PF00856">
    <property type="entry name" value="SET"/>
    <property type="match status" value="1"/>
</dbReference>
<dbReference type="SUPFAM" id="SSF82199">
    <property type="entry name" value="SET domain"/>
    <property type="match status" value="1"/>
</dbReference>
<dbReference type="GO" id="GO:0006355">
    <property type="term" value="P:regulation of DNA-templated transcription"/>
    <property type="evidence" value="ECO:0007669"/>
    <property type="project" value="TreeGrafter"/>
</dbReference>
<dbReference type="SMART" id="SM00317">
    <property type="entry name" value="SET"/>
    <property type="match status" value="1"/>
</dbReference>
<dbReference type="PANTHER" id="PTHR46462:SF3">
    <property type="entry name" value="UPSET, ISOFORM A"/>
    <property type="match status" value="1"/>
</dbReference>
<keyword evidence="1" id="KW-0479">Metal-binding</keyword>
<keyword evidence="4" id="KW-0156">Chromatin regulator</keyword>
<dbReference type="AlphaFoldDB" id="A0A9Q8LD07"/>
<organism evidence="7 8">
    <name type="scientific">Passalora fulva</name>
    <name type="common">Tomato leaf mold</name>
    <name type="synonym">Cladosporium fulvum</name>
    <dbReference type="NCBI Taxonomy" id="5499"/>
    <lineage>
        <taxon>Eukaryota</taxon>
        <taxon>Fungi</taxon>
        <taxon>Dikarya</taxon>
        <taxon>Ascomycota</taxon>
        <taxon>Pezizomycotina</taxon>
        <taxon>Dothideomycetes</taxon>
        <taxon>Dothideomycetidae</taxon>
        <taxon>Mycosphaerellales</taxon>
        <taxon>Mycosphaerellaceae</taxon>
        <taxon>Fulvia</taxon>
    </lineage>
</organism>
<dbReference type="OMA" id="IKCICSF"/>
<feature type="compositionally biased region" description="Polar residues" evidence="5">
    <location>
        <begin position="845"/>
        <end position="856"/>
    </location>
</feature>
<reference evidence="7" key="1">
    <citation type="submission" date="2021-12" db="EMBL/GenBank/DDBJ databases">
        <authorList>
            <person name="Zaccaron A."/>
            <person name="Stergiopoulos I."/>
        </authorList>
    </citation>
    <scope>NUCLEOTIDE SEQUENCE</scope>
    <source>
        <strain evidence="7">Race5_Kim</strain>
    </source>
</reference>
<evidence type="ECO:0000313" key="8">
    <source>
        <dbReference type="Proteomes" id="UP000756132"/>
    </source>
</evidence>
<dbReference type="InterPro" id="IPR001214">
    <property type="entry name" value="SET_dom"/>
</dbReference>
<evidence type="ECO:0000256" key="1">
    <source>
        <dbReference type="ARBA" id="ARBA00022723"/>
    </source>
</evidence>
<evidence type="ECO:0000256" key="2">
    <source>
        <dbReference type="ARBA" id="ARBA00022771"/>
    </source>
</evidence>
<dbReference type="Gene3D" id="3.30.40.10">
    <property type="entry name" value="Zinc/RING finger domain, C3HC4 (zinc finger)"/>
    <property type="match status" value="1"/>
</dbReference>
<dbReference type="Proteomes" id="UP000756132">
    <property type="component" value="Chromosome 3"/>
</dbReference>
<name>A0A9Q8LD07_PASFU</name>
<feature type="region of interest" description="Disordered" evidence="5">
    <location>
        <begin position="108"/>
        <end position="220"/>
    </location>
</feature>
<dbReference type="OrthoDB" id="1928087at2759"/>
<feature type="region of interest" description="Disordered" evidence="5">
    <location>
        <begin position="470"/>
        <end position="685"/>
    </location>
</feature>
<dbReference type="GO" id="GO:0070210">
    <property type="term" value="C:Rpd3L-Expanded complex"/>
    <property type="evidence" value="ECO:0007669"/>
    <property type="project" value="TreeGrafter"/>
</dbReference>
<feature type="compositionally biased region" description="Low complexity" evidence="5">
    <location>
        <begin position="901"/>
        <end position="914"/>
    </location>
</feature>
<dbReference type="SUPFAM" id="SSF57903">
    <property type="entry name" value="FYVE/PHD zinc finger"/>
    <property type="match status" value="1"/>
</dbReference>
<feature type="compositionally biased region" description="Basic and acidic residues" evidence="5">
    <location>
        <begin position="774"/>
        <end position="793"/>
    </location>
</feature>
<feature type="compositionally biased region" description="Polar residues" evidence="5">
    <location>
        <begin position="537"/>
        <end position="553"/>
    </location>
</feature>
<keyword evidence="2" id="KW-0863">Zinc-finger</keyword>
<keyword evidence="3" id="KW-0862">Zinc</keyword>
<feature type="compositionally biased region" description="Basic residues" evidence="5">
    <location>
        <begin position="129"/>
        <end position="138"/>
    </location>
</feature>
<accession>A0A9Q8LD07</accession>
<gene>
    <name evidence="7" type="ORF">CLAFUR5_08174</name>
</gene>
<dbReference type="KEGG" id="ffu:CLAFUR5_08174"/>
<feature type="compositionally biased region" description="Basic and acidic residues" evidence="5">
    <location>
        <begin position="557"/>
        <end position="581"/>
    </location>
</feature>
<feature type="compositionally biased region" description="Low complexity" evidence="5">
    <location>
        <begin position="204"/>
        <end position="220"/>
    </location>
</feature>
<feature type="compositionally biased region" description="Polar residues" evidence="5">
    <location>
        <begin position="590"/>
        <end position="622"/>
    </location>
</feature>